<name>A0A0H3N7P1_CLODC</name>
<dbReference type="HOGENOM" id="CLU_2975278_0_0_9"/>
<evidence type="ECO:0000313" key="1">
    <source>
        <dbReference type="EMBL" id="CBA63411.1"/>
    </source>
</evidence>
<organism evidence="1 2">
    <name type="scientific">Clostridioides difficile (strain CD196)</name>
    <name type="common">Peptoclostridium difficile</name>
    <dbReference type="NCBI Taxonomy" id="645462"/>
    <lineage>
        <taxon>Bacteria</taxon>
        <taxon>Bacillati</taxon>
        <taxon>Bacillota</taxon>
        <taxon>Clostridia</taxon>
        <taxon>Peptostreptococcales</taxon>
        <taxon>Peptostreptococcaceae</taxon>
        <taxon>Clostridioides</taxon>
    </lineage>
</organism>
<evidence type="ECO:0000313" key="2">
    <source>
        <dbReference type="Proteomes" id="UP000002068"/>
    </source>
</evidence>
<proteinExistence type="predicted"/>
<sequence>MHMEINVIEIFPKDKAKLNKIEMDKASWFVNIISKKYPKEALNEAFSILEKELNISKANT</sequence>
<gene>
    <name evidence="1" type="ordered locus">CD196_1781</name>
</gene>
<dbReference type="AlphaFoldDB" id="A0A0H3N7P1"/>
<accession>A0A0H3N7P1</accession>
<dbReference type="KEGG" id="cdc:CD196_1781"/>
<protein>
    <submittedName>
        <fullName evidence="1">Uncharacterized protein</fullName>
    </submittedName>
</protein>
<dbReference type="EMBL" id="FN538970">
    <property type="protein sequence ID" value="CBA63411.1"/>
    <property type="molecule type" value="Genomic_DNA"/>
</dbReference>
<reference evidence="1 2" key="1">
    <citation type="journal article" date="2009" name="Genome Biol.">
        <title>Comparative genome and phenotypic analysis of Clostridium difficile 027 strains provides insight into the evolution of a hypervirulent bacterium.</title>
        <authorList>
            <person name="Stabler R.A."/>
            <person name="He M."/>
            <person name="Dawson L."/>
            <person name="Martin M."/>
            <person name="Valiente E."/>
            <person name="Corton C."/>
            <person name="Lawley T.D."/>
            <person name="Sebaihia M."/>
            <person name="Quail M.A."/>
            <person name="Rose G."/>
            <person name="Gerding D.N."/>
            <person name="Gibert M."/>
            <person name="Popoff M.R."/>
            <person name="Parkhill J."/>
            <person name="Dougan G."/>
            <person name="Wren B.W."/>
        </authorList>
    </citation>
    <scope>NUCLEOTIDE SEQUENCE [LARGE SCALE GENOMIC DNA]</scope>
    <source>
        <strain evidence="1 2">CD196</strain>
    </source>
</reference>
<dbReference type="Proteomes" id="UP000002068">
    <property type="component" value="Chromosome"/>
</dbReference>